<dbReference type="Gene3D" id="3.30.420.10">
    <property type="entry name" value="Ribonuclease H-like superfamily/Ribonuclease H"/>
    <property type="match status" value="1"/>
</dbReference>
<dbReference type="EMBL" id="FPLD01000045">
    <property type="protein sequence ID" value="SGY93417.1"/>
    <property type="molecule type" value="Genomic_DNA"/>
</dbReference>
<dbReference type="AlphaFoldDB" id="A0A1L0DUW7"/>
<dbReference type="GO" id="GO:0005829">
    <property type="term" value="C:cytosol"/>
    <property type="evidence" value="ECO:0007669"/>
    <property type="project" value="TreeGrafter"/>
</dbReference>
<keyword evidence="1" id="KW-0540">Nuclease</keyword>
<evidence type="ECO:0000313" key="5">
    <source>
        <dbReference type="EMBL" id="SGY93417.1"/>
    </source>
</evidence>
<accession>A0A1L0DUW7</accession>
<proteinExistence type="predicted"/>
<reference evidence="5 6" key="1">
    <citation type="submission" date="2016-11" db="EMBL/GenBank/DDBJ databases">
        <authorList>
            <person name="Jaros S."/>
            <person name="Januszkiewicz K."/>
            <person name="Wedrychowicz H."/>
        </authorList>
    </citation>
    <scope>NUCLEOTIDE SEQUENCE [LARGE SCALE GENOMIC DNA]</scope>
    <source>
        <strain evidence="5">NVI 5450</strain>
    </source>
</reference>
<dbReference type="GO" id="GO:0008408">
    <property type="term" value="F:3'-5' exonuclease activity"/>
    <property type="evidence" value="ECO:0007669"/>
    <property type="project" value="TreeGrafter"/>
</dbReference>
<dbReference type="SMART" id="SM00479">
    <property type="entry name" value="EXOIII"/>
    <property type="match status" value="1"/>
</dbReference>
<dbReference type="PANTHER" id="PTHR30231">
    <property type="entry name" value="DNA POLYMERASE III SUBUNIT EPSILON"/>
    <property type="match status" value="1"/>
</dbReference>
<keyword evidence="2" id="KW-0378">Hydrolase</keyword>
<dbReference type="Pfam" id="PF00929">
    <property type="entry name" value="RNase_T"/>
    <property type="match status" value="1"/>
</dbReference>
<dbReference type="RefSeq" id="WP_075497139.1">
    <property type="nucleotide sequence ID" value="NZ_CAWRBC010000142.1"/>
</dbReference>
<evidence type="ECO:0000256" key="2">
    <source>
        <dbReference type="ARBA" id="ARBA00022801"/>
    </source>
</evidence>
<dbReference type="CDD" id="cd06127">
    <property type="entry name" value="DEDDh"/>
    <property type="match status" value="1"/>
</dbReference>
<name>A0A1L0DUW7_9GAMM</name>
<evidence type="ECO:0000256" key="1">
    <source>
        <dbReference type="ARBA" id="ARBA00022722"/>
    </source>
</evidence>
<dbReference type="InterPro" id="IPR013520">
    <property type="entry name" value="Ribonucl_H"/>
</dbReference>
<dbReference type="PANTHER" id="PTHR30231:SF4">
    <property type="entry name" value="PROTEIN NEN2"/>
    <property type="match status" value="1"/>
</dbReference>
<evidence type="ECO:0000256" key="3">
    <source>
        <dbReference type="ARBA" id="ARBA00022839"/>
    </source>
</evidence>
<evidence type="ECO:0000313" key="6">
    <source>
        <dbReference type="Proteomes" id="UP000183794"/>
    </source>
</evidence>
<keyword evidence="3" id="KW-0269">Exonuclease</keyword>
<evidence type="ECO:0000259" key="4">
    <source>
        <dbReference type="SMART" id="SM00479"/>
    </source>
</evidence>
<organism evidence="5 6">
    <name type="scientific">Moritella viscosa</name>
    <dbReference type="NCBI Taxonomy" id="80854"/>
    <lineage>
        <taxon>Bacteria</taxon>
        <taxon>Pseudomonadati</taxon>
        <taxon>Pseudomonadota</taxon>
        <taxon>Gammaproteobacteria</taxon>
        <taxon>Alteromonadales</taxon>
        <taxon>Moritellaceae</taxon>
        <taxon>Moritella</taxon>
    </lineage>
</organism>
<dbReference type="GO" id="GO:0006259">
    <property type="term" value="P:DNA metabolic process"/>
    <property type="evidence" value="ECO:0007669"/>
    <property type="project" value="UniProtKB-ARBA"/>
</dbReference>
<dbReference type="SUPFAM" id="SSF53098">
    <property type="entry name" value="Ribonuclease H-like"/>
    <property type="match status" value="1"/>
</dbReference>
<protein>
    <submittedName>
        <fullName evidence="5">Exonuclase</fullName>
    </submittedName>
</protein>
<dbReference type="InterPro" id="IPR012337">
    <property type="entry name" value="RNaseH-like_sf"/>
</dbReference>
<dbReference type="Proteomes" id="UP000183794">
    <property type="component" value="Unassembled WGS sequence"/>
</dbReference>
<gene>
    <name evidence="5" type="ORF">NVI5450_1480</name>
</gene>
<dbReference type="InterPro" id="IPR036397">
    <property type="entry name" value="RNaseH_sf"/>
</dbReference>
<sequence>MNLIQSFFSLETQRKRLLTKAPEGALKQYLSVPIIDLDKPIMHSDILAVDFETTGLNAKHDDILSIGYVELSGNQIRLGSCYHQIVAAHCALEEKNVMIHTITDQEKAGGRPLASVVEDLLTALAGKTMLVHYAQIEKTFLEQACIKLYGMAPVFPIIDTLILAKKRHDRCSQAYAPSTLHLSNLRDEYGLPHYPAHNALNDAIATAELFMAKVQYSEHKGNTKLKSLISTAFS</sequence>
<feature type="domain" description="Exonuclease" evidence="4">
    <location>
        <begin position="45"/>
        <end position="219"/>
    </location>
</feature>
<dbReference type="GO" id="GO:0003676">
    <property type="term" value="F:nucleic acid binding"/>
    <property type="evidence" value="ECO:0007669"/>
    <property type="project" value="InterPro"/>
</dbReference>
<dbReference type="OrthoDB" id="5497329at2"/>